<dbReference type="AlphaFoldDB" id="F0Z9C9"/>
<feature type="non-terminal residue" evidence="2">
    <location>
        <position position="1"/>
    </location>
</feature>
<feature type="domain" description="DUF7035" evidence="1">
    <location>
        <begin position="64"/>
        <end position="172"/>
    </location>
</feature>
<sequence length="173" mass="19957">IGNEQSLENIQMFHSTYNYNIQMFQIEFFVEANTQVGDWPFSFSTNTLHSNVLDTQLRVKKSNMDLQGPIFKQIKKITSNEINNTNKFAEIGWTMAIEDPINGFRDGFVVIKGEIDQSIYNISVSFNNVKNGGNKFLGEYDFKFNLTYPCISQQYIISDVVLFDNVNRKSDFS</sequence>
<keyword evidence="3" id="KW-1185">Reference proteome</keyword>
<dbReference type="KEGG" id="dpp:DICPUDRAFT_21659"/>
<dbReference type="InParanoid" id="F0Z9C9"/>
<name>F0Z9C9_DICPU</name>
<dbReference type="GeneID" id="10509913"/>
<dbReference type="RefSeq" id="XP_003284008.1">
    <property type="nucleotide sequence ID" value="XM_003283960.1"/>
</dbReference>
<gene>
    <name evidence="2" type="ORF">DICPUDRAFT_21659</name>
</gene>
<evidence type="ECO:0000313" key="2">
    <source>
        <dbReference type="EMBL" id="EGC39450.1"/>
    </source>
</evidence>
<evidence type="ECO:0000313" key="3">
    <source>
        <dbReference type="Proteomes" id="UP000001064"/>
    </source>
</evidence>
<organism evidence="2 3">
    <name type="scientific">Dictyostelium purpureum</name>
    <name type="common">Slime mold</name>
    <dbReference type="NCBI Taxonomy" id="5786"/>
    <lineage>
        <taxon>Eukaryota</taxon>
        <taxon>Amoebozoa</taxon>
        <taxon>Evosea</taxon>
        <taxon>Eumycetozoa</taxon>
        <taxon>Dictyostelia</taxon>
        <taxon>Dictyosteliales</taxon>
        <taxon>Dictyosteliaceae</taxon>
        <taxon>Dictyostelium</taxon>
    </lineage>
</organism>
<reference evidence="3" key="1">
    <citation type="journal article" date="2011" name="Genome Biol.">
        <title>Comparative genomics of the social amoebae Dictyostelium discoideum and Dictyostelium purpureum.</title>
        <authorList>
            <consortium name="US DOE Joint Genome Institute (JGI-PGF)"/>
            <person name="Sucgang R."/>
            <person name="Kuo A."/>
            <person name="Tian X."/>
            <person name="Salerno W."/>
            <person name="Parikh A."/>
            <person name="Feasley C.L."/>
            <person name="Dalin E."/>
            <person name="Tu H."/>
            <person name="Huang E."/>
            <person name="Barry K."/>
            <person name="Lindquist E."/>
            <person name="Shapiro H."/>
            <person name="Bruce D."/>
            <person name="Schmutz J."/>
            <person name="Salamov A."/>
            <person name="Fey P."/>
            <person name="Gaudet P."/>
            <person name="Anjard C."/>
            <person name="Babu M.M."/>
            <person name="Basu S."/>
            <person name="Bushmanova Y."/>
            <person name="van der Wel H."/>
            <person name="Katoh-Kurasawa M."/>
            <person name="Dinh C."/>
            <person name="Coutinho P.M."/>
            <person name="Saito T."/>
            <person name="Elias M."/>
            <person name="Schaap P."/>
            <person name="Kay R.R."/>
            <person name="Henrissat B."/>
            <person name="Eichinger L."/>
            <person name="Rivero F."/>
            <person name="Putnam N.H."/>
            <person name="West C.M."/>
            <person name="Loomis W.F."/>
            <person name="Chisholm R.L."/>
            <person name="Shaulsky G."/>
            <person name="Strassmann J.E."/>
            <person name="Queller D.C."/>
            <person name="Kuspa A."/>
            <person name="Grigoriev I.V."/>
        </authorList>
    </citation>
    <scope>NUCLEOTIDE SEQUENCE [LARGE SCALE GENOMIC DNA]</scope>
    <source>
        <strain evidence="3">QSDP1</strain>
    </source>
</reference>
<dbReference type="PANTHER" id="PTHR31378:SF29">
    <property type="entry name" value="EGF-LIKE DOMAIN-CONTAINING PROTEIN-RELATED"/>
    <property type="match status" value="1"/>
</dbReference>
<dbReference type="VEuPathDB" id="AmoebaDB:DICPUDRAFT_21659"/>
<accession>F0Z9C9</accession>
<evidence type="ECO:0000259" key="1">
    <source>
        <dbReference type="Pfam" id="PF23034"/>
    </source>
</evidence>
<dbReference type="PANTHER" id="PTHR31378">
    <property type="entry name" value="EGF-LIKE DOMAIN-CONTAINING PROTEIN-RELATED-RELATED"/>
    <property type="match status" value="1"/>
</dbReference>
<dbReference type="EMBL" id="GL870957">
    <property type="protein sequence ID" value="EGC39450.1"/>
    <property type="molecule type" value="Genomic_DNA"/>
</dbReference>
<protein>
    <recommendedName>
        <fullName evidence="1">DUF7035 domain-containing protein</fullName>
    </recommendedName>
</protein>
<dbReference type="Proteomes" id="UP000001064">
    <property type="component" value="Unassembled WGS sequence"/>
</dbReference>
<dbReference type="InterPro" id="IPR055463">
    <property type="entry name" value="DUF7035"/>
</dbReference>
<dbReference type="OrthoDB" id="22913at2759"/>
<dbReference type="Pfam" id="PF23034">
    <property type="entry name" value="DUF7035"/>
    <property type="match status" value="1"/>
</dbReference>
<dbReference type="FunCoup" id="F0Z9C9">
    <property type="interactions" value="934"/>
</dbReference>
<proteinExistence type="predicted"/>
<feature type="non-terminal residue" evidence="2">
    <location>
        <position position="173"/>
    </location>
</feature>